<accession>A0ABS2WTP4</accession>
<proteinExistence type="predicted"/>
<reference evidence="4 5" key="2">
    <citation type="submission" date="2021-02" db="EMBL/GenBank/DDBJ databases">
        <title>Sulfurospirillum tamanensis sp. nov.</title>
        <authorList>
            <person name="Frolova A."/>
            <person name="Merkel A."/>
            <person name="Slobodkin A."/>
        </authorList>
    </citation>
    <scope>NUCLEOTIDE SEQUENCE [LARGE SCALE GENOMIC DNA]</scope>
    <source>
        <strain evidence="4 5">T05b</strain>
    </source>
</reference>
<evidence type="ECO:0000256" key="1">
    <source>
        <dbReference type="SAM" id="Coils"/>
    </source>
</evidence>
<evidence type="ECO:0000256" key="2">
    <source>
        <dbReference type="SAM" id="MobiDB-lite"/>
    </source>
</evidence>
<feature type="region of interest" description="Disordered" evidence="2">
    <location>
        <begin position="244"/>
        <end position="278"/>
    </location>
</feature>
<feature type="chain" id="PRO_5046346049" evidence="3">
    <location>
        <begin position="21"/>
        <end position="962"/>
    </location>
</feature>
<name>A0ABS2WTP4_9BACT</name>
<dbReference type="EMBL" id="JAFHKK010000020">
    <property type="protein sequence ID" value="MBN2964963.1"/>
    <property type="molecule type" value="Genomic_DNA"/>
</dbReference>
<protein>
    <submittedName>
        <fullName evidence="4">Uncharacterized protein</fullName>
    </submittedName>
</protein>
<dbReference type="Proteomes" id="UP000703590">
    <property type="component" value="Unassembled WGS sequence"/>
</dbReference>
<evidence type="ECO:0000256" key="3">
    <source>
        <dbReference type="SAM" id="SignalP"/>
    </source>
</evidence>
<reference evidence="4 5" key="3">
    <citation type="submission" date="2021-02" db="EMBL/GenBank/DDBJ databases">
        <authorList>
            <person name="Merkel A.Y."/>
        </authorList>
    </citation>
    <scope>NUCLEOTIDE SEQUENCE [LARGE SCALE GENOMIC DNA]</scope>
    <source>
        <strain evidence="4 5">T05b</strain>
    </source>
</reference>
<reference evidence="5" key="1">
    <citation type="submission" date="2021-02" db="EMBL/GenBank/DDBJ databases">
        <title>Sulfurospirillum tamanensis sp. nov.</title>
        <authorList>
            <person name="Merkel A.Y."/>
        </authorList>
    </citation>
    <scope>NUCLEOTIDE SEQUENCE [LARGE SCALE GENOMIC DNA]</scope>
    <source>
        <strain evidence="5">T05b</strain>
    </source>
</reference>
<organism evidence="4 5">
    <name type="scientific">Sulfurospirillum tamanense</name>
    <dbReference type="NCBI Taxonomy" id="2813362"/>
    <lineage>
        <taxon>Bacteria</taxon>
        <taxon>Pseudomonadati</taxon>
        <taxon>Campylobacterota</taxon>
        <taxon>Epsilonproteobacteria</taxon>
        <taxon>Campylobacterales</taxon>
        <taxon>Sulfurospirillaceae</taxon>
        <taxon>Sulfurospirillum</taxon>
    </lineage>
</organism>
<dbReference type="RefSeq" id="WP_205459511.1">
    <property type="nucleotide sequence ID" value="NZ_JAFHKK010000020.1"/>
</dbReference>
<evidence type="ECO:0000313" key="5">
    <source>
        <dbReference type="Proteomes" id="UP000703590"/>
    </source>
</evidence>
<gene>
    <name evidence="4" type="ORF">JWV37_09245</name>
</gene>
<keyword evidence="1" id="KW-0175">Coiled coil</keyword>
<keyword evidence="3" id="KW-0732">Signal</keyword>
<feature type="coiled-coil region" evidence="1">
    <location>
        <begin position="458"/>
        <end position="514"/>
    </location>
</feature>
<comment type="caution">
    <text evidence="4">The sequence shown here is derived from an EMBL/GenBank/DDBJ whole genome shotgun (WGS) entry which is preliminary data.</text>
</comment>
<feature type="compositionally biased region" description="Basic and acidic residues" evidence="2">
    <location>
        <begin position="244"/>
        <end position="253"/>
    </location>
</feature>
<feature type="signal peptide" evidence="3">
    <location>
        <begin position="1"/>
        <end position="20"/>
    </location>
</feature>
<keyword evidence="5" id="KW-1185">Reference proteome</keyword>
<sequence length="962" mass="110053">MRALICLAIAFCLWLLPLQADDESVLRSQLTNQIQDLENLKPELFKIIRHCETELPNISKAKGDIISYKDEVQSHLNSNIVKAVASGGINLAVEMFGARNQGKLIDLGTWVVGKVAEYGMGKSAFFAGRQAHYTRKLDGVSQKQRGISEKVDMLYRVANSSDEAMQAYYNANGRYPEWELGDAGVFIQRMRLVVQHAKSAIAELESLEEYYKDLLKDSQEDLKDLQEEINFLRDELARLHEKDKEEQLKKLEEPTLTPEEEAKGTLPTASPSIPYQPDRDCPKFERDIFQRLREIGARLNSMKSTVEAHKHQRQVYLHEYKENANTRYNAILEEFKRFKYPEGADSVALNEIRSGNFPMIPFDKLLSDAQRIYEAWEEHNSSYKEALQTFVEGLLANLDTQHYDNLIAQGIANTLVAEREYVAFHNKCVSRPPITNAIGHHDLYFVSNAAIDDLRAFRIKLLKQIQSIEQRLEVSEKEHKEKMEALPRYFAKRKSEMRDEISRYQDHLSRLAQRQAAVEALKRKLLAKYKSARFTPVKNGDLTTYQLTFDVSLEKGVCQAISAIHKQTATGDIALISELQHEFSIAVNALLHTGVPGYFPHHAFFELEPSNFEEAYKAHNALNLNSTNSGLILNNTNYILESLEKENFFLLASLYPDSAFKRIWDAQQKALVEMNSALKNLSSELKNALSMERIHDQWAESYETQFKKRKEEFERDLICLTSDNPAKSTLEGLLEEIEEMAGKVKLKPTFLDASALLDEVRTLHQNVENFYIDDTSAYVAQYKAYMEQHEQLDTRINVTDANKLLSSDKRDLNTLLQKIQARLSAHTEHMATRKEIASIEPVEILYQSFAQYYSNKNLSSLMALLSDDWSSSSDGTTLMDLEDTLSNSFSIFDDIQCVIDSLSIQPQGKDRFFVSYTITIEGHMYANDIRHLEKSSVIEEVGIEEGKARILKTTGGRFWPTR</sequence>
<dbReference type="PANTHER" id="PTHR23159">
    <property type="entry name" value="CENTROSOMAL PROTEIN 2"/>
    <property type="match status" value="1"/>
</dbReference>
<dbReference type="PANTHER" id="PTHR23159:SF31">
    <property type="entry name" value="CENTROSOME-ASSOCIATED PROTEIN CEP250 ISOFORM X1"/>
    <property type="match status" value="1"/>
</dbReference>
<evidence type="ECO:0000313" key="4">
    <source>
        <dbReference type="EMBL" id="MBN2964963.1"/>
    </source>
</evidence>